<feature type="compositionally biased region" description="Polar residues" evidence="1">
    <location>
        <begin position="1"/>
        <end position="12"/>
    </location>
</feature>
<organism evidence="2 3">
    <name type="scientific">Scylla paramamosain</name>
    <name type="common">Mud crab</name>
    <dbReference type="NCBI Taxonomy" id="85552"/>
    <lineage>
        <taxon>Eukaryota</taxon>
        <taxon>Metazoa</taxon>
        <taxon>Ecdysozoa</taxon>
        <taxon>Arthropoda</taxon>
        <taxon>Crustacea</taxon>
        <taxon>Multicrustacea</taxon>
        <taxon>Malacostraca</taxon>
        <taxon>Eumalacostraca</taxon>
        <taxon>Eucarida</taxon>
        <taxon>Decapoda</taxon>
        <taxon>Pleocyemata</taxon>
        <taxon>Brachyura</taxon>
        <taxon>Eubrachyura</taxon>
        <taxon>Portunoidea</taxon>
        <taxon>Portunidae</taxon>
        <taxon>Portuninae</taxon>
        <taxon>Scylla</taxon>
    </lineage>
</organism>
<dbReference type="EMBL" id="JARAKH010000028">
    <property type="protein sequence ID" value="KAK8388989.1"/>
    <property type="molecule type" value="Genomic_DNA"/>
</dbReference>
<evidence type="ECO:0000313" key="3">
    <source>
        <dbReference type="Proteomes" id="UP001487740"/>
    </source>
</evidence>
<reference evidence="2 3" key="1">
    <citation type="submission" date="2023-03" db="EMBL/GenBank/DDBJ databases">
        <title>High-quality genome of Scylla paramamosain provides insights in environmental adaptation.</title>
        <authorList>
            <person name="Zhang L."/>
        </authorList>
    </citation>
    <scope>NUCLEOTIDE SEQUENCE [LARGE SCALE GENOMIC DNA]</scope>
    <source>
        <strain evidence="2">LZ_2023a</strain>
        <tissue evidence="2">Muscle</tissue>
    </source>
</reference>
<keyword evidence="3" id="KW-1185">Reference proteome</keyword>
<comment type="caution">
    <text evidence="2">The sequence shown here is derived from an EMBL/GenBank/DDBJ whole genome shotgun (WGS) entry which is preliminary data.</text>
</comment>
<sequence>MTTTDYSATQFFQSTSHHHTPPHQYTPQPPAQGKIQRSRESRQCCKVGVASGRVRGEAAPAPPAPPSEACGRRGRARGIAGASDRWSQDMGAARRHYGTINSRILTSSSVRIRGWRRGVRTWPLRGAVRRVTCSAVGLPCLSPELHRAEGSESAHCLSPSADGRSAVEQSPVSTCVYQWMLPVFSDPLRHSSIPALLTFT</sequence>
<feature type="region of interest" description="Disordered" evidence="1">
    <location>
        <begin position="1"/>
        <end position="87"/>
    </location>
</feature>
<evidence type="ECO:0000256" key="1">
    <source>
        <dbReference type="SAM" id="MobiDB-lite"/>
    </source>
</evidence>
<accession>A0AAW0TNR5</accession>
<dbReference type="AlphaFoldDB" id="A0AAW0TNR5"/>
<protein>
    <submittedName>
        <fullName evidence="2">Uncharacterized protein</fullName>
    </submittedName>
</protein>
<name>A0AAW0TNR5_SCYPA</name>
<gene>
    <name evidence="2" type="ORF">O3P69_020753</name>
</gene>
<dbReference type="Proteomes" id="UP001487740">
    <property type="component" value="Unassembled WGS sequence"/>
</dbReference>
<evidence type="ECO:0000313" key="2">
    <source>
        <dbReference type="EMBL" id="KAK8388989.1"/>
    </source>
</evidence>
<proteinExistence type="predicted"/>